<dbReference type="EMBL" id="CP032489">
    <property type="protein sequence ID" value="AYD46794.1"/>
    <property type="molecule type" value="Genomic_DNA"/>
</dbReference>
<evidence type="ECO:0000256" key="3">
    <source>
        <dbReference type="ARBA" id="ARBA00022679"/>
    </source>
</evidence>
<keyword evidence="2 4" id="KW-0489">Methyltransferase</keyword>
<evidence type="ECO:0000256" key="1">
    <source>
        <dbReference type="ARBA" id="ARBA00008138"/>
    </source>
</evidence>
<accession>A0A386HN80</accession>
<keyword evidence="3 5" id="KW-0808">Transferase</keyword>
<comment type="similarity">
    <text evidence="1 4">Belongs to the UPF0677 family.</text>
</comment>
<evidence type="ECO:0000256" key="2">
    <source>
        <dbReference type="ARBA" id="ARBA00022603"/>
    </source>
</evidence>
<dbReference type="Pfam" id="PF04072">
    <property type="entry name" value="LCM"/>
    <property type="match status" value="1"/>
</dbReference>
<gene>
    <name evidence="5" type="ORF">D6B99_03695</name>
</gene>
<dbReference type="InterPro" id="IPR007213">
    <property type="entry name" value="Ppm1/Ppm2/Tcmp"/>
</dbReference>
<keyword evidence="6" id="KW-1185">Reference proteome</keyword>
<protein>
    <recommendedName>
        <fullName evidence="4">S-adenosyl-L-methionine-dependent methyltransferase</fullName>
        <ecNumber evidence="4">2.1.1.-</ecNumber>
    </recommendedName>
</protein>
<dbReference type="OrthoDB" id="9806164at2"/>
<dbReference type="InterPro" id="IPR029063">
    <property type="entry name" value="SAM-dependent_MTases_sf"/>
</dbReference>
<dbReference type="GO" id="GO:0008168">
    <property type="term" value="F:methyltransferase activity"/>
    <property type="evidence" value="ECO:0007669"/>
    <property type="project" value="UniProtKB-UniRule"/>
</dbReference>
<dbReference type="RefSeq" id="WP_119985220.1">
    <property type="nucleotide sequence ID" value="NZ_CP032489.1"/>
</dbReference>
<name>A0A386HN80_9BACT</name>
<dbReference type="PANTHER" id="PTHR43619">
    <property type="entry name" value="S-ADENOSYL-L-METHIONINE-DEPENDENT METHYLTRANSFERASE YKTD-RELATED"/>
    <property type="match status" value="1"/>
</dbReference>
<dbReference type="AlphaFoldDB" id="A0A386HN80"/>
<dbReference type="EC" id="2.1.1.-" evidence="4"/>
<dbReference type="Gene3D" id="3.40.50.150">
    <property type="entry name" value="Vaccinia Virus protein VP39"/>
    <property type="match status" value="1"/>
</dbReference>
<reference evidence="5 6" key="1">
    <citation type="submission" date="2018-09" db="EMBL/GenBank/DDBJ databases">
        <title>Arachidicoccus sp. nov., a bacterium isolated from soil.</title>
        <authorList>
            <person name="Weon H.-Y."/>
            <person name="Kwon S.-W."/>
            <person name="Lee S.A."/>
        </authorList>
    </citation>
    <scope>NUCLEOTIDE SEQUENCE [LARGE SCALE GENOMIC DNA]</scope>
    <source>
        <strain evidence="5 6">KIS59-12</strain>
    </source>
</reference>
<dbReference type="NCBIfam" id="TIGR00027">
    <property type="entry name" value="mthyl_TIGR00027"/>
    <property type="match status" value="1"/>
</dbReference>
<dbReference type="PANTHER" id="PTHR43619:SF2">
    <property type="entry name" value="S-ADENOSYL-L-METHIONINE-DEPENDENT METHYLTRANSFERASES SUPERFAMILY PROTEIN"/>
    <property type="match status" value="1"/>
</dbReference>
<dbReference type="InterPro" id="IPR011610">
    <property type="entry name" value="SAM_mthyl_Trfase_ML2640-like"/>
</dbReference>
<organism evidence="5 6">
    <name type="scientific">Arachidicoccus soli</name>
    <dbReference type="NCBI Taxonomy" id="2341117"/>
    <lineage>
        <taxon>Bacteria</taxon>
        <taxon>Pseudomonadati</taxon>
        <taxon>Bacteroidota</taxon>
        <taxon>Chitinophagia</taxon>
        <taxon>Chitinophagales</taxon>
        <taxon>Chitinophagaceae</taxon>
        <taxon>Arachidicoccus</taxon>
    </lineage>
</organism>
<evidence type="ECO:0000256" key="4">
    <source>
        <dbReference type="RuleBase" id="RU362030"/>
    </source>
</evidence>
<keyword evidence="4" id="KW-0949">S-adenosyl-L-methionine</keyword>
<dbReference type="Proteomes" id="UP000266118">
    <property type="component" value="Chromosome"/>
</dbReference>
<evidence type="ECO:0000313" key="5">
    <source>
        <dbReference type="EMBL" id="AYD46794.1"/>
    </source>
</evidence>
<proteinExistence type="inferred from homology"/>
<dbReference type="GO" id="GO:0032259">
    <property type="term" value="P:methylation"/>
    <property type="evidence" value="ECO:0007669"/>
    <property type="project" value="UniProtKB-KW"/>
</dbReference>
<sequence length="278" mass="31743">MSQQPDNTALRTALWRALHVQIDAQPPILKDEIGLRLIAPDDGWQERPDMKYTKRLRASIIARARFIEDLAKEQIENGICQYVILGSGLDSFVQRNPALASKIQTFEIDQPSTLEWKQKRLVELGFGVPEYLHFIPVDFEISSWWDLLRKSKFDIHKRSFVACTGVSLYLTKETIIQTLRHISGLTKGSKLAMTFYLPIEMLDEEDRPSQERANKGAEEAGTPFISFFRPQEVVEMAIDAGFNDVKIISTKEMQALYFKGRKDHLLPASGELFLLATI</sequence>
<evidence type="ECO:0000313" key="6">
    <source>
        <dbReference type="Proteomes" id="UP000266118"/>
    </source>
</evidence>
<comment type="function">
    <text evidence="4">Exhibits S-adenosyl-L-methionine-dependent methyltransferase activity.</text>
</comment>
<dbReference type="SUPFAM" id="SSF53335">
    <property type="entry name" value="S-adenosyl-L-methionine-dependent methyltransferases"/>
    <property type="match status" value="1"/>
</dbReference>
<dbReference type="KEGG" id="ark:D6B99_03695"/>